<dbReference type="Pfam" id="PF07690">
    <property type="entry name" value="MFS_1"/>
    <property type="match status" value="1"/>
</dbReference>
<feature type="transmembrane region" description="Helical" evidence="6">
    <location>
        <begin position="198"/>
        <end position="220"/>
    </location>
</feature>
<evidence type="ECO:0000256" key="2">
    <source>
        <dbReference type="ARBA" id="ARBA00022448"/>
    </source>
</evidence>
<dbReference type="GO" id="GO:0016020">
    <property type="term" value="C:membrane"/>
    <property type="evidence" value="ECO:0007669"/>
    <property type="project" value="UniProtKB-SubCell"/>
</dbReference>
<dbReference type="PANTHER" id="PTHR43791:SF86">
    <property type="entry name" value="MAJOR FACILITATOR SUPERFAMILY (MFS) PROFILE DOMAIN-CONTAINING PROTEIN"/>
    <property type="match status" value="1"/>
</dbReference>
<feature type="transmembrane region" description="Helical" evidence="6">
    <location>
        <begin position="340"/>
        <end position="357"/>
    </location>
</feature>
<protein>
    <recommendedName>
        <fullName evidence="7">Major facilitator superfamily (MFS) profile domain-containing protein</fullName>
    </recommendedName>
</protein>
<dbReference type="PANTHER" id="PTHR43791">
    <property type="entry name" value="PERMEASE-RELATED"/>
    <property type="match status" value="1"/>
</dbReference>
<dbReference type="GO" id="GO:0022857">
    <property type="term" value="F:transmembrane transporter activity"/>
    <property type="evidence" value="ECO:0007669"/>
    <property type="project" value="InterPro"/>
</dbReference>
<reference evidence="8" key="1">
    <citation type="submission" date="2016-04" db="EMBL/GenBank/DDBJ databases">
        <authorList>
            <person name="Evans L.H."/>
            <person name="Alamgir A."/>
            <person name="Owens N."/>
            <person name="Weber N.D."/>
            <person name="Virtaneva K."/>
            <person name="Barbian K."/>
            <person name="Babar A."/>
            <person name="Rosenke K."/>
        </authorList>
    </citation>
    <scope>NUCLEOTIDE SEQUENCE [LARGE SCALE GENOMIC DNA]</scope>
    <source>
        <strain evidence="8">CBS 101.48</strain>
    </source>
</reference>
<feature type="transmembrane region" description="Helical" evidence="6">
    <location>
        <begin position="71"/>
        <end position="87"/>
    </location>
</feature>
<dbReference type="SUPFAM" id="SSF103473">
    <property type="entry name" value="MFS general substrate transporter"/>
    <property type="match status" value="1"/>
</dbReference>
<dbReference type="Proteomes" id="UP000078561">
    <property type="component" value="Unassembled WGS sequence"/>
</dbReference>
<evidence type="ECO:0000259" key="7">
    <source>
        <dbReference type="PROSITE" id="PS50850"/>
    </source>
</evidence>
<feature type="domain" description="Major facilitator superfamily (MFS) profile" evidence="7">
    <location>
        <begin position="71"/>
        <end position="493"/>
    </location>
</feature>
<comment type="subcellular location">
    <subcellularLocation>
        <location evidence="1">Membrane</location>
        <topology evidence="1">Multi-pass membrane protein</topology>
    </subcellularLocation>
</comment>
<dbReference type="AlphaFoldDB" id="A0A168NGG8"/>
<keyword evidence="3 6" id="KW-0812">Transmembrane</keyword>
<evidence type="ECO:0000313" key="8">
    <source>
        <dbReference type="EMBL" id="SAM00505.1"/>
    </source>
</evidence>
<feature type="transmembrane region" description="Helical" evidence="6">
    <location>
        <begin position="303"/>
        <end position="320"/>
    </location>
</feature>
<dbReference type="InterPro" id="IPR036259">
    <property type="entry name" value="MFS_trans_sf"/>
</dbReference>
<keyword evidence="4 6" id="KW-1133">Transmembrane helix</keyword>
<evidence type="ECO:0000256" key="5">
    <source>
        <dbReference type="ARBA" id="ARBA00023136"/>
    </source>
</evidence>
<feature type="transmembrane region" description="Helical" evidence="6">
    <location>
        <begin position="107"/>
        <end position="125"/>
    </location>
</feature>
<feature type="transmembrane region" description="Helical" evidence="6">
    <location>
        <begin position="471"/>
        <end position="488"/>
    </location>
</feature>
<feature type="transmembrane region" description="Helical" evidence="6">
    <location>
        <begin position="366"/>
        <end position="388"/>
    </location>
</feature>
<dbReference type="EMBL" id="LT553219">
    <property type="protein sequence ID" value="SAM00505.1"/>
    <property type="molecule type" value="Genomic_DNA"/>
</dbReference>
<evidence type="ECO:0000256" key="3">
    <source>
        <dbReference type="ARBA" id="ARBA00022692"/>
    </source>
</evidence>
<feature type="transmembrane region" description="Helical" evidence="6">
    <location>
        <begin position="439"/>
        <end position="459"/>
    </location>
</feature>
<dbReference type="Gene3D" id="1.20.1250.20">
    <property type="entry name" value="MFS general substrate transporter like domains"/>
    <property type="match status" value="1"/>
</dbReference>
<gene>
    <name evidence="8" type="primary">ABSGL_06193.1 scaffold 7705</name>
</gene>
<dbReference type="OMA" id="FWGAQAL"/>
<evidence type="ECO:0000256" key="4">
    <source>
        <dbReference type="ARBA" id="ARBA00022989"/>
    </source>
</evidence>
<dbReference type="InParanoid" id="A0A168NGG8"/>
<feature type="transmembrane region" description="Helical" evidence="6">
    <location>
        <begin position="162"/>
        <end position="186"/>
    </location>
</feature>
<feature type="transmembrane region" description="Helical" evidence="6">
    <location>
        <begin position="408"/>
        <end position="427"/>
    </location>
</feature>
<evidence type="ECO:0000313" key="9">
    <source>
        <dbReference type="Proteomes" id="UP000078561"/>
    </source>
</evidence>
<proteinExistence type="predicted"/>
<dbReference type="InterPro" id="IPR011701">
    <property type="entry name" value="MFS"/>
</dbReference>
<evidence type="ECO:0000256" key="1">
    <source>
        <dbReference type="ARBA" id="ARBA00004141"/>
    </source>
</evidence>
<keyword evidence="5 6" id="KW-0472">Membrane</keyword>
<feature type="transmembrane region" description="Helical" evidence="6">
    <location>
        <begin position="232"/>
        <end position="252"/>
    </location>
</feature>
<sequence length="533" mass="59616">MVNSGILEDEKRENFSIVANPSSSSAGYGSMFDDSSKDQPFHEESIFMETDTFTWTEDEETKILGKIDRHLMSFVLLLTFVLNLDRTNLSNALSDNMAADLGFTNDGVNLSIMVYSILFTFFTLPSNAITKRIGAHLWIPIMMTSWAIVTWCHALIQDFTGFMIVRALIAVTEAGFIPACLVYLTAFYKTNELATRLAYFWGAQALASCVSGIMSFFVFRLEGVMGLEGWKWLFLTDGILTHLVGFFAFAYLPDSPAGAKEWLTRRERRIALLRILRDDDAKKDQHKPLTWSDVELALKDTNLYVHLAIAFVGLMPHIPMNTYLPSIIRSFGFPSTTANLLAAPAVMIGLVFSVWIAKSSDRHGQVALHGLVGAVWSLMGFCLLRFVLPEHVQGTDGVTGGVSKWVFYAVNLFTAAAPSSHGMHIAWMSSNLAPVGKRTLALGAIIGAANINGVPGSMIYQSNDAPRYHHGNLICVYLSLATLLLWLFQRSRYVYINKSRQIKWDSMSDHDKHVYMLTTTDHGNNRLDYRFHL</sequence>
<dbReference type="InterPro" id="IPR020846">
    <property type="entry name" value="MFS_dom"/>
</dbReference>
<accession>A0A168NGG8</accession>
<dbReference type="PROSITE" id="PS50850">
    <property type="entry name" value="MFS"/>
    <property type="match status" value="1"/>
</dbReference>
<feature type="transmembrane region" description="Helical" evidence="6">
    <location>
        <begin position="137"/>
        <end position="156"/>
    </location>
</feature>
<keyword evidence="2" id="KW-0813">Transport</keyword>
<name>A0A168NGG8_ABSGL</name>
<organism evidence="8">
    <name type="scientific">Absidia glauca</name>
    <name type="common">Pin mould</name>
    <dbReference type="NCBI Taxonomy" id="4829"/>
    <lineage>
        <taxon>Eukaryota</taxon>
        <taxon>Fungi</taxon>
        <taxon>Fungi incertae sedis</taxon>
        <taxon>Mucoromycota</taxon>
        <taxon>Mucoromycotina</taxon>
        <taxon>Mucoromycetes</taxon>
        <taxon>Mucorales</taxon>
        <taxon>Cunninghamellaceae</taxon>
        <taxon>Absidia</taxon>
    </lineage>
</organism>
<keyword evidence="9" id="KW-1185">Reference proteome</keyword>
<evidence type="ECO:0000256" key="6">
    <source>
        <dbReference type="SAM" id="Phobius"/>
    </source>
</evidence>
<dbReference type="STRING" id="4829.A0A168NGG8"/>
<dbReference type="OrthoDB" id="1935484at2759"/>